<dbReference type="GO" id="GO:0098609">
    <property type="term" value="P:cell-cell adhesion"/>
    <property type="evidence" value="ECO:0007669"/>
    <property type="project" value="TreeGrafter"/>
</dbReference>
<dbReference type="GO" id="GO:0005923">
    <property type="term" value="C:bicellular tight junction"/>
    <property type="evidence" value="ECO:0007669"/>
    <property type="project" value="TreeGrafter"/>
</dbReference>
<feature type="compositionally biased region" description="Basic residues" evidence="1">
    <location>
        <begin position="270"/>
        <end position="287"/>
    </location>
</feature>
<feature type="transmembrane region" description="Helical" evidence="2">
    <location>
        <begin position="140"/>
        <end position="165"/>
    </location>
</feature>
<reference evidence="4" key="2">
    <citation type="submission" date="2025-09" db="UniProtKB">
        <authorList>
            <consortium name="Ensembl"/>
        </authorList>
    </citation>
    <scope>IDENTIFICATION</scope>
</reference>
<dbReference type="InterPro" id="IPR003599">
    <property type="entry name" value="Ig_sub"/>
</dbReference>
<keyword evidence="2" id="KW-0812">Transmembrane</keyword>
<feature type="region of interest" description="Disordered" evidence="1">
    <location>
        <begin position="238"/>
        <end position="309"/>
    </location>
</feature>
<evidence type="ECO:0000256" key="2">
    <source>
        <dbReference type="SAM" id="Phobius"/>
    </source>
</evidence>
<organism evidence="4 5">
    <name type="scientific">Chrysemys picta bellii</name>
    <name type="common">Western painted turtle</name>
    <name type="synonym">Emys bellii</name>
    <dbReference type="NCBI Taxonomy" id="8478"/>
    <lineage>
        <taxon>Eukaryota</taxon>
        <taxon>Metazoa</taxon>
        <taxon>Chordata</taxon>
        <taxon>Craniata</taxon>
        <taxon>Vertebrata</taxon>
        <taxon>Euteleostomi</taxon>
        <taxon>Archelosauria</taxon>
        <taxon>Testudinata</taxon>
        <taxon>Testudines</taxon>
        <taxon>Cryptodira</taxon>
        <taxon>Durocryptodira</taxon>
        <taxon>Testudinoidea</taxon>
        <taxon>Emydidae</taxon>
        <taxon>Chrysemys</taxon>
    </lineage>
</organism>
<keyword evidence="2" id="KW-1133">Transmembrane helix</keyword>
<sequence length="390" mass="44670">MDNFQKFIPVTFILFASLTGFGFGYSIIKGPVNATVLAGSEARFNCTVSQGWKIIIWLLNGNAVFTTTHAGGAVVTMPRFTQQNYTSGENFTSELIIHNVQQNDSGKIECSIQIGVSNSYAFLSVQENGNQEDSTRTRTIILAVTLSIGFLLLIIIIFIIIYCCLKNKESTYQKELRKVSTKKTNDGSVKTRRSSGNENSGYSPEDPVYTKQMPRIAPLPPMASNFYRTEEDLEVSSPSEISTHVRWQSSQVPRSSRSLPYHTSISPVHHLNHHRQQPKKQNYKRQQIRTPHLRIIYPRTLQSRSQHPHTRTLYRHKYQHRHQHPHTTAWHPRTQQLKSQHLQTNKQQIRSQHPQPRIHQPQGQQIKNPPARTKQFGGQQPQSRYQKSTG</sequence>
<evidence type="ECO:0000256" key="1">
    <source>
        <dbReference type="SAM" id="MobiDB-lite"/>
    </source>
</evidence>
<feature type="domain" description="Ig-like" evidence="3">
    <location>
        <begin position="9"/>
        <end position="124"/>
    </location>
</feature>
<accession>A0A8C3HEM5</accession>
<keyword evidence="2" id="KW-0472">Membrane</keyword>
<reference evidence="4" key="1">
    <citation type="submission" date="2025-08" db="UniProtKB">
        <authorList>
            <consortium name="Ensembl"/>
        </authorList>
    </citation>
    <scope>IDENTIFICATION</scope>
</reference>
<dbReference type="Proteomes" id="UP000694380">
    <property type="component" value="Unplaced"/>
</dbReference>
<keyword evidence="5" id="KW-1185">Reference proteome</keyword>
<dbReference type="AlphaFoldDB" id="A0A8C3HEM5"/>
<feature type="compositionally biased region" description="Polar residues" evidence="1">
    <location>
        <begin position="376"/>
        <end position="390"/>
    </location>
</feature>
<dbReference type="PROSITE" id="PS50835">
    <property type="entry name" value="IG_LIKE"/>
    <property type="match status" value="1"/>
</dbReference>
<feature type="transmembrane region" description="Helical" evidence="2">
    <location>
        <begin position="7"/>
        <end position="28"/>
    </location>
</feature>
<dbReference type="SUPFAM" id="SSF48726">
    <property type="entry name" value="Immunoglobulin"/>
    <property type="match status" value="1"/>
</dbReference>
<feature type="compositionally biased region" description="Polar residues" evidence="1">
    <location>
        <begin position="238"/>
        <end position="266"/>
    </location>
</feature>
<protein>
    <submittedName>
        <fullName evidence="4">Immunoglobulin superfamily member 5</fullName>
    </submittedName>
</protein>
<evidence type="ECO:0000259" key="3">
    <source>
        <dbReference type="PROSITE" id="PS50835"/>
    </source>
</evidence>
<dbReference type="InterPro" id="IPR013783">
    <property type="entry name" value="Ig-like_fold"/>
</dbReference>
<dbReference type="Gene3D" id="2.60.40.10">
    <property type="entry name" value="Immunoglobulins"/>
    <property type="match status" value="1"/>
</dbReference>
<proteinExistence type="predicted"/>
<dbReference type="InterPro" id="IPR036179">
    <property type="entry name" value="Ig-like_dom_sf"/>
</dbReference>
<evidence type="ECO:0000313" key="5">
    <source>
        <dbReference type="Proteomes" id="UP000694380"/>
    </source>
</evidence>
<dbReference type="InterPro" id="IPR007110">
    <property type="entry name" value="Ig-like_dom"/>
</dbReference>
<feature type="region of interest" description="Disordered" evidence="1">
    <location>
        <begin position="341"/>
        <end position="390"/>
    </location>
</feature>
<dbReference type="PANTHER" id="PTHR44991">
    <property type="entry name" value="IMMUNOGLOBULIN SUPERFAMILY MEMBER 5"/>
    <property type="match status" value="1"/>
</dbReference>
<gene>
    <name evidence="4" type="primary">IGSF5</name>
</gene>
<dbReference type="GO" id="GO:0009986">
    <property type="term" value="C:cell surface"/>
    <property type="evidence" value="ECO:0007669"/>
    <property type="project" value="TreeGrafter"/>
</dbReference>
<feature type="region of interest" description="Disordered" evidence="1">
    <location>
        <begin position="176"/>
        <end position="209"/>
    </location>
</feature>
<feature type="compositionally biased region" description="Polar residues" evidence="1">
    <location>
        <begin position="341"/>
        <end position="354"/>
    </location>
</feature>
<evidence type="ECO:0000313" key="4">
    <source>
        <dbReference type="Ensembl" id="ENSCPBP00000016919.1"/>
    </source>
</evidence>
<dbReference type="PANTHER" id="PTHR44991:SF1">
    <property type="entry name" value="IMMUNOGLOBULIN SUPERFAMILY MEMBER 5"/>
    <property type="match status" value="1"/>
</dbReference>
<dbReference type="SMART" id="SM00409">
    <property type="entry name" value="IG"/>
    <property type="match status" value="1"/>
</dbReference>
<dbReference type="GeneTree" id="ENSGT00940000163947"/>
<name>A0A8C3HEM5_CHRPI</name>
<dbReference type="Ensembl" id="ENSCPBT00000020001.1">
    <property type="protein sequence ID" value="ENSCPBP00000016919.1"/>
    <property type="gene ID" value="ENSCPBG00000012436.1"/>
</dbReference>